<comment type="function">
    <text evidence="1">Catalyzes the reduction of fatty acyl-CoA to fatty alcohols.</text>
</comment>
<dbReference type="EC" id="1.2.1.84" evidence="1"/>
<dbReference type="InterPro" id="IPR026055">
    <property type="entry name" value="FAR"/>
</dbReference>
<gene>
    <name evidence="4" type="ORF">Scep_015532</name>
</gene>
<evidence type="ECO:0000313" key="4">
    <source>
        <dbReference type="EMBL" id="KAK9126686.1"/>
    </source>
</evidence>
<dbReference type="GO" id="GO:0080019">
    <property type="term" value="F:alcohol-forming very long-chain fatty acyl-CoA reductase activity"/>
    <property type="evidence" value="ECO:0007669"/>
    <property type="project" value="InterPro"/>
</dbReference>
<name>A0AAP0P401_9MAGN</name>
<evidence type="ECO:0000256" key="2">
    <source>
        <dbReference type="SAM" id="MobiDB-lite"/>
    </source>
</evidence>
<dbReference type="EMBL" id="JBBNAG010000006">
    <property type="protein sequence ID" value="KAK9126686.1"/>
    <property type="molecule type" value="Genomic_DNA"/>
</dbReference>
<dbReference type="PANTHER" id="PTHR11011">
    <property type="entry name" value="MALE STERILITY PROTEIN 2-RELATED"/>
    <property type="match status" value="1"/>
</dbReference>
<dbReference type="InterPro" id="IPR013120">
    <property type="entry name" value="FAR_NAD-bd"/>
</dbReference>
<dbReference type="GO" id="GO:0035336">
    <property type="term" value="P:long-chain fatty-acyl-CoA metabolic process"/>
    <property type="evidence" value="ECO:0007669"/>
    <property type="project" value="TreeGrafter"/>
</dbReference>
<dbReference type="GO" id="GO:0010345">
    <property type="term" value="P:suberin biosynthetic process"/>
    <property type="evidence" value="ECO:0007669"/>
    <property type="project" value="TreeGrafter"/>
</dbReference>
<keyword evidence="1" id="KW-0444">Lipid biosynthesis</keyword>
<keyword evidence="5" id="KW-1185">Reference proteome</keyword>
<dbReference type="Proteomes" id="UP001419268">
    <property type="component" value="Unassembled WGS sequence"/>
</dbReference>
<evidence type="ECO:0000259" key="3">
    <source>
        <dbReference type="Pfam" id="PF07993"/>
    </source>
</evidence>
<feature type="region of interest" description="Disordered" evidence="2">
    <location>
        <begin position="41"/>
        <end position="82"/>
    </location>
</feature>
<dbReference type="Pfam" id="PF07993">
    <property type="entry name" value="NAD_binding_4"/>
    <property type="match status" value="1"/>
</dbReference>
<sequence>MVAAGDRRCSHPKVLVSRGTTSASDAPKNLLSILYRSSTLDSAFPSSSTEHWKERKGKQKNGGGGGGGGKKRDEGRDEGRRRDEKRRWTFGLMGDGEKVLRVQPEVQRLFLLIRAADSQTAMQRLRDEVIGKELFKTLREMHGTGFEAFLSERIIPVAGSIACENLGIADSKTREEMLREITVIVNLAATTNFYARLIN</sequence>
<feature type="region of interest" description="Disordered" evidence="2">
    <location>
        <begin position="1"/>
        <end position="28"/>
    </location>
</feature>
<protein>
    <recommendedName>
        <fullName evidence="1">Fatty acyl-CoA reductase</fullName>
        <ecNumber evidence="1">1.2.1.84</ecNumber>
    </recommendedName>
</protein>
<keyword evidence="1" id="KW-0560">Oxidoreductase</keyword>
<dbReference type="AlphaFoldDB" id="A0AAP0P401"/>
<dbReference type="Gene3D" id="3.40.50.720">
    <property type="entry name" value="NAD(P)-binding Rossmann-like Domain"/>
    <property type="match status" value="1"/>
</dbReference>
<comment type="caution">
    <text evidence="4">The sequence shown here is derived from an EMBL/GenBank/DDBJ whole genome shotgun (WGS) entry which is preliminary data.</text>
</comment>
<reference evidence="4 5" key="1">
    <citation type="submission" date="2024-01" db="EMBL/GenBank/DDBJ databases">
        <title>Genome assemblies of Stephania.</title>
        <authorList>
            <person name="Yang L."/>
        </authorList>
    </citation>
    <scope>NUCLEOTIDE SEQUENCE [LARGE SCALE GENOMIC DNA]</scope>
    <source>
        <strain evidence="4">JXDWG</strain>
        <tissue evidence="4">Leaf</tissue>
    </source>
</reference>
<proteinExistence type="inferred from homology"/>
<accession>A0AAP0P401</accession>
<keyword evidence="1" id="KW-0443">Lipid metabolism</keyword>
<evidence type="ECO:0000313" key="5">
    <source>
        <dbReference type="Proteomes" id="UP001419268"/>
    </source>
</evidence>
<feature type="domain" description="Thioester reductase (TE)" evidence="3">
    <location>
        <begin position="97"/>
        <end position="197"/>
    </location>
</feature>
<evidence type="ECO:0000256" key="1">
    <source>
        <dbReference type="RuleBase" id="RU363097"/>
    </source>
</evidence>
<keyword evidence="1" id="KW-0521">NADP</keyword>
<comment type="catalytic activity">
    <reaction evidence="1">
        <text>a long-chain fatty acyl-CoA + 2 NADPH + 2 H(+) = a long-chain primary fatty alcohol + 2 NADP(+) + CoA</text>
        <dbReference type="Rhea" id="RHEA:52716"/>
        <dbReference type="ChEBI" id="CHEBI:15378"/>
        <dbReference type="ChEBI" id="CHEBI:57287"/>
        <dbReference type="ChEBI" id="CHEBI:57783"/>
        <dbReference type="ChEBI" id="CHEBI:58349"/>
        <dbReference type="ChEBI" id="CHEBI:77396"/>
        <dbReference type="ChEBI" id="CHEBI:83139"/>
        <dbReference type="EC" id="1.2.1.84"/>
    </reaction>
</comment>
<organism evidence="4 5">
    <name type="scientific">Stephania cephalantha</name>
    <dbReference type="NCBI Taxonomy" id="152367"/>
    <lineage>
        <taxon>Eukaryota</taxon>
        <taxon>Viridiplantae</taxon>
        <taxon>Streptophyta</taxon>
        <taxon>Embryophyta</taxon>
        <taxon>Tracheophyta</taxon>
        <taxon>Spermatophyta</taxon>
        <taxon>Magnoliopsida</taxon>
        <taxon>Ranunculales</taxon>
        <taxon>Menispermaceae</taxon>
        <taxon>Menispermoideae</taxon>
        <taxon>Cissampelideae</taxon>
        <taxon>Stephania</taxon>
    </lineage>
</organism>
<dbReference type="GO" id="GO:0102965">
    <property type="term" value="F:alcohol-forming long-chain fatty acyl-CoA reductase activity"/>
    <property type="evidence" value="ECO:0007669"/>
    <property type="project" value="UniProtKB-EC"/>
</dbReference>
<feature type="compositionally biased region" description="Basic and acidic residues" evidence="2">
    <location>
        <begin position="70"/>
        <end position="82"/>
    </location>
</feature>
<comment type="similarity">
    <text evidence="1">Belongs to the fatty acyl-CoA reductase family.</text>
</comment>
<dbReference type="PANTHER" id="PTHR11011:SF99">
    <property type="entry name" value="FATTY ACYL-COA REDUCTASE 3"/>
    <property type="match status" value="1"/>
</dbReference>